<feature type="domain" description="HNH endonuclease 5" evidence="1">
    <location>
        <begin position="45"/>
        <end position="94"/>
    </location>
</feature>
<keyword evidence="3" id="KW-1185">Reference proteome</keyword>
<dbReference type="Proteomes" id="UP000886900">
    <property type="component" value="Unassembled WGS sequence"/>
</dbReference>
<keyword evidence="2" id="KW-0255">Endonuclease</keyword>
<keyword evidence="2" id="KW-0540">Nuclease</keyword>
<dbReference type="Pfam" id="PF14279">
    <property type="entry name" value="HNH_5"/>
    <property type="match status" value="1"/>
</dbReference>
<dbReference type="GO" id="GO:0004519">
    <property type="term" value="F:endonuclease activity"/>
    <property type="evidence" value="ECO:0007669"/>
    <property type="project" value="UniProtKB-KW"/>
</dbReference>
<reference evidence="2" key="1">
    <citation type="submission" date="2021-06" db="EMBL/GenBank/DDBJ databases">
        <title>Updating the genus Pseudomonas: Description of 43 new species and partition of the Pseudomonas putida group.</title>
        <authorList>
            <person name="Girard L."/>
            <person name="Lood C."/>
            <person name="Vandamme P."/>
            <person name="Rokni-Zadeh H."/>
            <person name="Van Noort V."/>
            <person name="Hofte M."/>
            <person name="Lavigne R."/>
            <person name="De Mot R."/>
        </authorList>
    </citation>
    <scope>NUCLEOTIDE SEQUENCE</scope>
    <source>
        <strain evidence="2">SWRI79</strain>
    </source>
</reference>
<evidence type="ECO:0000259" key="1">
    <source>
        <dbReference type="Pfam" id="PF14279"/>
    </source>
</evidence>
<sequence>MIEKFIEFNEKRGRALTERYVLHMFNVFSPTQVKRRLGHKQPKVCRYCGKDESSTTFREESHAIPIFLGNKTIIDEMECDQCNHHFGDHLENSFAAYTHPHRPFQRIRGRNGIPKYKARDLEVSAVDQSNLVICVGGEGGIDVLEVEGKNQLRFQVVRQPYYPTAIHKMLIKMALAMMPDDDHRLFDYLKPWLLSKDHKPGLSGSVPVIEWGISGGVNPNKITCIVAKVRDAFKDSTYRYQFIFQYGNFQYQLVIPLPEECGQQKDFVYAPVFLHDEQFRLFGPSDYQEKHFDSPDRVHGEELSILLQYSDRSSEGSEAKAAD</sequence>
<gene>
    <name evidence="2" type="ORF">KVG95_29110</name>
</gene>
<dbReference type="EMBL" id="JAHSTV010000022">
    <property type="protein sequence ID" value="MBV4467380.1"/>
    <property type="molecule type" value="Genomic_DNA"/>
</dbReference>
<keyword evidence="2" id="KW-0378">Hydrolase</keyword>
<name>A0ABS6Q3W5_9PSED</name>
<comment type="caution">
    <text evidence="2">The sequence shown here is derived from an EMBL/GenBank/DDBJ whole genome shotgun (WGS) entry which is preliminary data.</text>
</comment>
<organism evidence="2 3">
    <name type="scientific">Pseudomonas farris</name>
    <dbReference type="NCBI Taxonomy" id="2841207"/>
    <lineage>
        <taxon>Bacteria</taxon>
        <taxon>Pseudomonadati</taxon>
        <taxon>Pseudomonadota</taxon>
        <taxon>Gammaproteobacteria</taxon>
        <taxon>Pseudomonadales</taxon>
        <taxon>Pseudomonadaceae</taxon>
        <taxon>Pseudomonas</taxon>
    </lineage>
</organism>
<proteinExistence type="predicted"/>
<evidence type="ECO:0000313" key="3">
    <source>
        <dbReference type="Proteomes" id="UP000886900"/>
    </source>
</evidence>
<protein>
    <submittedName>
        <fullName evidence="2">HNH endonuclease</fullName>
    </submittedName>
</protein>
<accession>A0ABS6Q3W5</accession>
<evidence type="ECO:0000313" key="2">
    <source>
        <dbReference type="EMBL" id="MBV4467380.1"/>
    </source>
</evidence>
<dbReference type="RefSeq" id="WP_217858894.1">
    <property type="nucleotide sequence ID" value="NZ_JAHSTV010000022.1"/>
</dbReference>
<dbReference type="InterPro" id="IPR029471">
    <property type="entry name" value="HNH_5"/>
</dbReference>